<dbReference type="SUPFAM" id="SSF109993">
    <property type="entry name" value="VPS9 domain"/>
    <property type="match status" value="1"/>
</dbReference>
<keyword evidence="4" id="KW-1185">Reference proteome</keyword>
<evidence type="ECO:0000313" key="4">
    <source>
        <dbReference type="Proteomes" id="UP000005627"/>
    </source>
</evidence>
<dbReference type="GeneID" id="11504438"/>
<sequence length="534" mass="61075">MNMKEEMKALHTPPITNTKFDLSQSIRESYRVQQASPTEDLQDTGSPASGSNVELTKEEIVQEVNAIEDLPPELSKLIDVFINDLKQPKYVKPLNILQLSSLFQSFYTKFDRSSFNYLVNAPSTSQPTFLSARETLSSGLSGIFARSRSSSGSSFKRDRRSSSLLSTDSNNVTPMLSSEEINRQLKMNELNNLKVERFMELCERDVFQRISRVGTSVPSPSRDERHKRINGRDNFRVSNLFRNSPEYGEYDKMLSEKMQVISKISSDGRIDLVKFLGLHENADLNRFEEIQEVLYDLAYNSVAPSEKVDLLLKVHQSMMYSHEMSNDEFLSLIIYYMVKVCPRDIFLNTEFIRLFRYKKKLVQKELFALTNLEAALVFVEGLTINDFPPELQGKLASSELKLLESPISSKITLPDQSKHDTYANNHNITNGLQEVHHPEVMRSYDSLRTAFDSSLRNIFGKIRSYTPPATLQPVPLPRSSSQFSLENERKACGTPMANNNTMSTSVKKFKDRDFDELTVSEMKEIFEIYQKLVG</sequence>
<protein>
    <recommendedName>
        <fullName evidence="2">VPS9 domain-containing protein</fullName>
    </recommendedName>
</protein>
<dbReference type="eggNOG" id="ENOG502R0NJ">
    <property type="taxonomic scope" value="Eukaryota"/>
</dbReference>
<feature type="domain" description="VPS9" evidence="2">
    <location>
        <begin position="248"/>
        <end position="388"/>
    </location>
</feature>
<dbReference type="InParanoid" id="G8ZP94"/>
<dbReference type="PROSITE" id="PS51205">
    <property type="entry name" value="VPS9"/>
    <property type="match status" value="1"/>
</dbReference>
<dbReference type="OrthoDB" id="10264848at2759"/>
<dbReference type="KEGG" id="tdl:TDEL_0B03090"/>
<organism evidence="3 4">
    <name type="scientific">Torulaspora delbrueckii</name>
    <name type="common">Yeast</name>
    <name type="synonym">Candida colliculosa</name>
    <dbReference type="NCBI Taxonomy" id="4950"/>
    <lineage>
        <taxon>Eukaryota</taxon>
        <taxon>Fungi</taxon>
        <taxon>Dikarya</taxon>
        <taxon>Ascomycota</taxon>
        <taxon>Saccharomycotina</taxon>
        <taxon>Saccharomycetes</taxon>
        <taxon>Saccharomycetales</taxon>
        <taxon>Saccharomycetaceae</taxon>
        <taxon>Torulaspora</taxon>
    </lineage>
</organism>
<dbReference type="HOGENOM" id="CLU_031230_0_0_1"/>
<feature type="region of interest" description="Disordered" evidence="1">
    <location>
        <begin position="144"/>
        <end position="177"/>
    </location>
</feature>
<evidence type="ECO:0000259" key="2">
    <source>
        <dbReference type="PROSITE" id="PS51205"/>
    </source>
</evidence>
<dbReference type="GO" id="GO:0005085">
    <property type="term" value="F:guanyl-nucleotide exchange factor activity"/>
    <property type="evidence" value="ECO:0007669"/>
    <property type="project" value="EnsemblFungi"/>
</dbReference>
<dbReference type="GO" id="GO:0036010">
    <property type="term" value="P:protein localization to endosome"/>
    <property type="evidence" value="ECO:0007669"/>
    <property type="project" value="EnsemblFungi"/>
</dbReference>
<dbReference type="GO" id="GO:0006895">
    <property type="term" value="P:Golgi to endosome transport"/>
    <property type="evidence" value="ECO:0007669"/>
    <property type="project" value="EnsemblFungi"/>
</dbReference>
<dbReference type="EMBL" id="HE616743">
    <property type="protein sequence ID" value="CCE90438.1"/>
    <property type="molecule type" value="Genomic_DNA"/>
</dbReference>
<proteinExistence type="predicted"/>
<dbReference type="GO" id="GO:0005829">
    <property type="term" value="C:cytosol"/>
    <property type="evidence" value="ECO:0007669"/>
    <property type="project" value="EnsemblFungi"/>
</dbReference>
<evidence type="ECO:0000313" key="3">
    <source>
        <dbReference type="EMBL" id="CCE90438.1"/>
    </source>
</evidence>
<dbReference type="InterPro" id="IPR003123">
    <property type="entry name" value="VPS9"/>
</dbReference>
<dbReference type="STRING" id="1076872.G8ZP94"/>
<dbReference type="FunCoup" id="G8ZP94">
    <property type="interactions" value="82"/>
</dbReference>
<dbReference type="SMART" id="SM00167">
    <property type="entry name" value="VPS9"/>
    <property type="match status" value="1"/>
</dbReference>
<dbReference type="Pfam" id="PF02204">
    <property type="entry name" value="VPS9"/>
    <property type="match status" value="1"/>
</dbReference>
<dbReference type="Gene3D" id="1.20.1050.80">
    <property type="entry name" value="VPS9 domain"/>
    <property type="match status" value="1"/>
</dbReference>
<dbReference type="RefSeq" id="XP_003679649.1">
    <property type="nucleotide sequence ID" value="XM_003679601.1"/>
</dbReference>
<gene>
    <name evidence="3" type="primary">TDEL0B03090</name>
    <name evidence="3" type="ORF">TDEL_0B03090</name>
</gene>
<feature type="region of interest" description="Disordered" evidence="1">
    <location>
        <begin position="31"/>
        <end position="53"/>
    </location>
</feature>
<dbReference type="InterPro" id="IPR037191">
    <property type="entry name" value="VPS9_dom_sf"/>
</dbReference>
<dbReference type="GO" id="GO:0032511">
    <property type="term" value="P:late endosome to vacuole transport via multivesicular body sorting pathway"/>
    <property type="evidence" value="ECO:0007669"/>
    <property type="project" value="EnsemblFungi"/>
</dbReference>
<dbReference type="Proteomes" id="UP000005627">
    <property type="component" value="Chromosome 2"/>
</dbReference>
<name>G8ZP94_TORDE</name>
<evidence type="ECO:0000256" key="1">
    <source>
        <dbReference type="SAM" id="MobiDB-lite"/>
    </source>
</evidence>
<accession>G8ZP94</accession>
<reference evidence="3 4" key="1">
    <citation type="journal article" date="2011" name="Proc. Natl. Acad. Sci. U.S.A.">
        <title>Evolutionary erosion of yeast sex chromosomes by mating-type switching accidents.</title>
        <authorList>
            <person name="Gordon J.L."/>
            <person name="Armisen D."/>
            <person name="Proux-Wera E."/>
            <person name="Oheigeartaigh S.S."/>
            <person name="Byrne K.P."/>
            <person name="Wolfe K.H."/>
        </authorList>
    </citation>
    <scope>NUCLEOTIDE SEQUENCE [LARGE SCALE GENOMIC DNA]</scope>
    <source>
        <strain evidence="4">ATCC 10662 / CBS 1146 / NBRC 0425 / NCYC 2629 / NRRL Y-866</strain>
    </source>
</reference>
<dbReference type="AlphaFoldDB" id="G8ZP94"/>